<keyword evidence="2" id="KW-1185">Reference proteome</keyword>
<proteinExistence type="predicted"/>
<evidence type="ECO:0000313" key="2">
    <source>
        <dbReference type="Proteomes" id="UP000317169"/>
    </source>
</evidence>
<protein>
    <recommendedName>
        <fullName evidence="3">PEGA domain-containing protein</fullName>
    </recommendedName>
</protein>
<evidence type="ECO:0008006" key="3">
    <source>
        <dbReference type="Google" id="ProtNLM"/>
    </source>
</evidence>
<dbReference type="EMBL" id="VIAR01000002">
    <property type="protein sequence ID" value="TQD40276.1"/>
    <property type="molecule type" value="Genomic_DNA"/>
</dbReference>
<dbReference type="RefSeq" id="WP_141420806.1">
    <property type="nucleotide sequence ID" value="NZ_VIAR01000002.1"/>
</dbReference>
<evidence type="ECO:0000313" key="1">
    <source>
        <dbReference type="EMBL" id="TQD40276.1"/>
    </source>
</evidence>
<organism evidence="1 2">
    <name type="scientific">Haloflavibacter putidus</name>
    <dbReference type="NCBI Taxonomy" id="2576776"/>
    <lineage>
        <taxon>Bacteria</taxon>
        <taxon>Pseudomonadati</taxon>
        <taxon>Bacteroidota</taxon>
        <taxon>Flavobacteriia</taxon>
        <taxon>Flavobacteriales</taxon>
        <taxon>Flavobacteriaceae</taxon>
        <taxon>Haloflavibacter</taxon>
    </lineage>
</organism>
<dbReference type="OrthoDB" id="2223488at2"/>
<dbReference type="Proteomes" id="UP000317169">
    <property type="component" value="Unassembled WGS sequence"/>
</dbReference>
<accession>A0A507ZR83</accession>
<name>A0A507ZR83_9FLAO</name>
<reference evidence="1 2" key="1">
    <citation type="submission" date="2019-06" db="EMBL/GenBank/DDBJ databases">
        <title>Flavibacter putida gen. nov., sp. nov., a novel marine bacterium of the family Flavobacteriaceae isolated from coastal seawater.</title>
        <authorList>
            <person name="Feng X."/>
        </authorList>
    </citation>
    <scope>NUCLEOTIDE SEQUENCE [LARGE SCALE GENOMIC DNA]</scope>
    <source>
        <strain evidence="1 2">PLHSN227</strain>
    </source>
</reference>
<gene>
    <name evidence="1" type="ORF">FKR84_03495</name>
</gene>
<comment type="caution">
    <text evidence="1">The sequence shown here is derived from an EMBL/GenBank/DDBJ whole genome shotgun (WGS) entry which is preliminary data.</text>
</comment>
<sequence>MGGLVIKRENEIINAFFDFHIFINNKRVGSIANNSSKRWQLPPGNYIIEAKGGYFLQSQKLKLELKAGEIKAFKVGSFGKSYINSFLQFKPLYHDFGDILGKGKIL</sequence>
<dbReference type="AlphaFoldDB" id="A0A507ZR83"/>